<dbReference type="PANTHER" id="PTHR46394">
    <property type="entry name" value="ANNEXIN"/>
    <property type="match status" value="1"/>
</dbReference>
<dbReference type="PANTHER" id="PTHR46394:SF1">
    <property type="entry name" value="PNPLA DOMAIN-CONTAINING PROTEIN"/>
    <property type="match status" value="1"/>
</dbReference>
<keyword evidence="2" id="KW-1133">Transmembrane helix</keyword>
<dbReference type="EMBL" id="MN738986">
    <property type="protein sequence ID" value="QHT34111.1"/>
    <property type="molecule type" value="Genomic_DNA"/>
</dbReference>
<evidence type="ECO:0000259" key="3">
    <source>
        <dbReference type="PROSITE" id="PS51635"/>
    </source>
</evidence>
<proteinExistence type="predicted"/>
<protein>
    <recommendedName>
        <fullName evidence="3">PNPLA domain-containing protein</fullName>
    </recommendedName>
</protein>
<feature type="transmembrane region" description="Helical" evidence="2">
    <location>
        <begin position="75"/>
        <end position="96"/>
    </location>
</feature>
<organism evidence="4">
    <name type="scientific">viral metagenome</name>
    <dbReference type="NCBI Taxonomy" id="1070528"/>
    <lineage>
        <taxon>unclassified sequences</taxon>
        <taxon>metagenomes</taxon>
        <taxon>organismal metagenomes</taxon>
    </lineage>
</organism>
<dbReference type="InterPro" id="IPR002641">
    <property type="entry name" value="PNPLA_dom"/>
</dbReference>
<dbReference type="Gene3D" id="3.40.1090.10">
    <property type="entry name" value="Cytosolic phospholipase A2 catalytic domain"/>
    <property type="match status" value="1"/>
</dbReference>
<name>A0A6C0EZJ1_9ZZZZ</name>
<dbReference type="Pfam" id="PF01734">
    <property type="entry name" value="Patatin"/>
    <property type="match status" value="1"/>
</dbReference>
<dbReference type="PROSITE" id="PS51635">
    <property type="entry name" value="PNPLA"/>
    <property type="match status" value="1"/>
</dbReference>
<dbReference type="InterPro" id="IPR016035">
    <property type="entry name" value="Acyl_Trfase/lysoPLipase"/>
</dbReference>
<reference evidence="4" key="1">
    <citation type="journal article" date="2020" name="Nature">
        <title>Giant virus diversity and host interactions through global metagenomics.</title>
        <authorList>
            <person name="Schulz F."/>
            <person name="Roux S."/>
            <person name="Paez-Espino D."/>
            <person name="Jungbluth S."/>
            <person name="Walsh D.A."/>
            <person name="Denef V.J."/>
            <person name="McMahon K.D."/>
            <person name="Konstantinidis K.T."/>
            <person name="Eloe-Fadrosh E.A."/>
            <person name="Kyrpides N.C."/>
            <person name="Woyke T."/>
        </authorList>
    </citation>
    <scope>NUCLEOTIDE SEQUENCE</scope>
    <source>
        <strain evidence="4">GVMAG-M-3300009161-52</strain>
    </source>
</reference>
<dbReference type="InterPro" id="IPR052580">
    <property type="entry name" value="Lipid_Hydrolase"/>
</dbReference>
<feature type="domain" description="PNPLA" evidence="3">
    <location>
        <begin position="36"/>
        <end position="221"/>
    </location>
</feature>
<evidence type="ECO:0000313" key="4">
    <source>
        <dbReference type="EMBL" id="QHT34111.1"/>
    </source>
</evidence>
<dbReference type="SUPFAM" id="SSF52151">
    <property type="entry name" value="FabD/lysophospholipase-like"/>
    <property type="match status" value="1"/>
</dbReference>
<keyword evidence="1" id="KW-0443">Lipid metabolism</keyword>
<dbReference type="AlphaFoldDB" id="A0A6C0EZJ1"/>
<dbReference type="GO" id="GO:0006629">
    <property type="term" value="P:lipid metabolic process"/>
    <property type="evidence" value="ECO:0007669"/>
    <property type="project" value="UniProtKB-KW"/>
</dbReference>
<keyword evidence="2" id="KW-0812">Transmembrane</keyword>
<sequence>MTTPDTTIPNIPTPDTTIPNIPTPDTKIKISHIKHLVLSGGGFLGISYIGLIKYMEDNLPNPIINNFKSITGCSAGAMFGTLLAIGCTSVELDIIIKNMNFKEYLNINAESIINFMRLKGLESGKNLMNLIKKSIKDKTGDENITFSQIREKFNISLQIGVTNLTKSKFELMNCRTTPDTPIHIAIRASIALPFIFEPTVIGDDLFCDGGLLDNLPIENIIQQLENDTTITPDTTPDTISKKTIDASSILAIYLLTQFNTINKDNYQSSSVSHYLSSLIQALSNELINKKLLNININNEKYNEKHKQHKLIIYKIPCDVMTFVKINASHEDIDNIIDIAYNTTKYEFEK</sequence>
<feature type="transmembrane region" description="Helical" evidence="2">
    <location>
        <begin position="36"/>
        <end position="55"/>
    </location>
</feature>
<keyword evidence="2" id="KW-0472">Membrane</keyword>
<evidence type="ECO:0000256" key="1">
    <source>
        <dbReference type="ARBA" id="ARBA00023098"/>
    </source>
</evidence>
<accession>A0A6C0EZJ1</accession>
<evidence type="ECO:0000256" key="2">
    <source>
        <dbReference type="SAM" id="Phobius"/>
    </source>
</evidence>